<proteinExistence type="predicted"/>
<evidence type="ECO:0000259" key="3">
    <source>
        <dbReference type="PROSITE" id="PS50041"/>
    </source>
</evidence>
<keyword evidence="2" id="KW-0732">Signal</keyword>
<evidence type="ECO:0000313" key="5">
    <source>
        <dbReference type="Proteomes" id="UP001303046"/>
    </source>
</evidence>
<organism evidence="4 5">
    <name type="scientific">Necator americanus</name>
    <name type="common">Human hookworm</name>
    <dbReference type="NCBI Taxonomy" id="51031"/>
    <lineage>
        <taxon>Eukaryota</taxon>
        <taxon>Metazoa</taxon>
        <taxon>Ecdysozoa</taxon>
        <taxon>Nematoda</taxon>
        <taxon>Chromadorea</taxon>
        <taxon>Rhabditida</taxon>
        <taxon>Rhabditina</taxon>
        <taxon>Rhabditomorpha</taxon>
        <taxon>Strongyloidea</taxon>
        <taxon>Ancylostomatidae</taxon>
        <taxon>Bunostominae</taxon>
        <taxon>Necator</taxon>
    </lineage>
</organism>
<feature type="domain" description="C-type lectin" evidence="3">
    <location>
        <begin position="29"/>
        <end position="140"/>
    </location>
</feature>
<dbReference type="PROSITE" id="PS50041">
    <property type="entry name" value="C_TYPE_LECTIN_2"/>
    <property type="match status" value="2"/>
</dbReference>
<feature type="chain" id="PRO_5045279518" description="C-type lectin domain-containing protein" evidence="2">
    <location>
        <begin position="17"/>
        <end position="317"/>
    </location>
</feature>
<dbReference type="InterPro" id="IPR016187">
    <property type="entry name" value="CTDL_fold"/>
</dbReference>
<dbReference type="SUPFAM" id="SSF56436">
    <property type="entry name" value="C-type lectin-like"/>
    <property type="match status" value="2"/>
</dbReference>
<dbReference type="Gene3D" id="3.10.100.10">
    <property type="entry name" value="Mannose-Binding Protein A, subunit A"/>
    <property type="match status" value="2"/>
</dbReference>
<dbReference type="PANTHER" id="PTHR22803">
    <property type="entry name" value="MANNOSE, PHOSPHOLIPASE, LECTIN RECEPTOR RELATED"/>
    <property type="match status" value="1"/>
</dbReference>
<reference evidence="4 5" key="1">
    <citation type="submission" date="2023-08" db="EMBL/GenBank/DDBJ databases">
        <title>A Necator americanus chromosomal reference genome.</title>
        <authorList>
            <person name="Ilik V."/>
            <person name="Petrzelkova K.J."/>
            <person name="Pardy F."/>
            <person name="Fuh T."/>
            <person name="Niatou-Singa F.S."/>
            <person name="Gouil Q."/>
            <person name="Baker L."/>
            <person name="Ritchie M.E."/>
            <person name="Jex A.R."/>
            <person name="Gazzola D."/>
            <person name="Li H."/>
            <person name="Toshio Fujiwara R."/>
            <person name="Zhan B."/>
            <person name="Aroian R.V."/>
            <person name="Pafco B."/>
            <person name="Schwarz E.M."/>
        </authorList>
    </citation>
    <scope>NUCLEOTIDE SEQUENCE [LARGE SCALE GENOMIC DNA]</scope>
    <source>
        <strain evidence="4 5">Aroian</strain>
        <tissue evidence="4">Whole animal</tissue>
    </source>
</reference>
<evidence type="ECO:0000313" key="4">
    <source>
        <dbReference type="EMBL" id="KAK6747208.1"/>
    </source>
</evidence>
<comment type="caution">
    <text evidence="4">The sequence shown here is derived from an EMBL/GenBank/DDBJ whole genome shotgun (WGS) entry which is preliminary data.</text>
</comment>
<dbReference type="PROSITE" id="PS00615">
    <property type="entry name" value="C_TYPE_LECTIN_1"/>
    <property type="match status" value="1"/>
</dbReference>
<sequence length="317" mass="35033">MLLFLLVAVLAAAVHADCPVGTISHPEFGRCYKFVTDHQPFYMAEESCQAIGGHLVSVENGFENAMLAETASSQNLGTSFYIGYNRMVSSTWSWIDGYNASTFTNWGPGQPDTSSQCTVEALNGTWYSVNCASSHPYVCAFTSNIPPVTCPTCPALPTCPAAPRQPGHCQNGWSYFNKTDSCYRYFLWATFENAEEVCASNGGHLASIHSPEENTFVADISKSGTEYKSDADLTWIGLTQANYPQDTKWTWTDGTPVDYVTWAPGQPDNYKGLEHCGQTHSDYIGKDPAKDNNYQHWNDCECTTEMRAYVCKKAAMH</sequence>
<evidence type="ECO:0000256" key="1">
    <source>
        <dbReference type="ARBA" id="ARBA00023157"/>
    </source>
</evidence>
<dbReference type="InterPro" id="IPR016186">
    <property type="entry name" value="C-type_lectin-like/link_sf"/>
</dbReference>
<dbReference type="SMART" id="SM00034">
    <property type="entry name" value="CLECT"/>
    <property type="match status" value="2"/>
</dbReference>
<keyword evidence="5" id="KW-1185">Reference proteome</keyword>
<feature type="domain" description="C-type lectin" evidence="3">
    <location>
        <begin position="178"/>
        <end position="302"/>
    </location>
</feature>
<name>A0ABR1D9Q7_NECAM</name>
<accession>A0ABR1D9Q7</accession>
<dbReference type="Proteomes" id="UP001303046">
    <property type="component" value="Unassembled WGS sequence"/>
</dbReference>
<dbReference type="InterPro" id="IPR001304">
    <property type="entry name" value="C-type_lectin-like"/>
</dbReference>
<dbReference type="InterPro" id="IPR050111">
    <property type="entry name" value="C-type_lectin/snaclec_domain"/>
</dbReference>
<dbReference type="Pfam" id="PF00059">
    <property type="entry name" value="Lectin_C"/>
    <property type="match status" value="2"/>
</dbReference>
<dbReference type="CDD" id="cd00037">
    <property type="entry name" value="CLECT"/>
    <property type="match status" value="1"/>
</dbReference>
<protein>
    <recommendedName>
        <fullName evidence="3">C-type lectin domain-containing protein</fullName>
    </recommendedName>
</protein>
<evidence type="ECO:0000256" key="2">
    <source>
        <dbReference type="SAM" id="SignalP"/>
    </source>
</evidence>
<keyword evidence="1" id="KW-1015">Disulfide bond</keyword>
<gene>
    <name evidence="4" type="primary">Necator_chrIV.g13724</name>
    <name evidence="4" type="ORF">RB195_000432</name>
</gene>
<dbReference type="EMBL" id="JAVFWL010000004">
    <property type="protein sequence ID" value="KAK6747208.1"/>
    <property type="molecule type" value="Genomic_DNA"/>
</dbReference>
<dbReference type="InterPro" id="IPR018378">
    <property type="entry name" value="C-type_lectin_CS"/>
</dbReference>
<feature type="signal peptide" evidence="2">
    <location>
        <begin position="1"/>
        <end position="16"/>
    </location>
</feature>